<dbReference type="AlphaFoldDB" id="A0A418Y3S6"/>
<dbReference type="InterPro" id="IPR019639">
    <property type="entry name" value="DUF2505"/>
</dbReference>
<dbReference type="Pfam" id="PF10698">
    <property type="entry name" value="DUF2505"/>
    <property type="match status" value="1"/>
</dbReference>
<keyword evidence="2" id="KW-1185">Reference proteome</keyword>
<evidence type="ECO:0000313" key="1">
    <source>
        <dbReference type="EMBL" id="RJG20181.1"/>
    </source>
</evidence>
<gene>
    <name evidence="1" type="ORF">D4A39_05010</name>
</gene>
<evidence type="ECO:0000313" key="2">
    <source>
        <dbReference type="Proteomes" id="UP000283734"/>
    </source>
</evidence>
<comment type="caution">
    <text evidence="1">The sequence shown here is derived from an EMBL/GenBank/DDBJ whole genome shotgun (WGS) entry which is preliminary data.</text>
</comment>
<dbReference type="Proteomes" id="UP000283734">
    <property type="component" value="Unassembled WGS sequence"/>
</dbReference>
<reference evidence="1 2" key="1">
    <citation type="submission" date="2018-09" db="EMBL/GenBank/DDBJ databases">
        <title>Alcanivorax profundi sp. nov., isolated from 1000 m-depth seawater of the Mariana Trench.</title>
        <authorList>
            <person name="Liu J."/>
        </authorList>
    </citation>
    <scope>NUCLEOTIDE SEQUENCE [LARGE SCALE GENOMIC DNA]</scope>
    <source>
        <strain evidence="1 2">MTEO17</strain>
    </source>
</reference>
<sequence length="171" mass="19207">MRVVVDREYPVSVEKLYEIITSKAFFEQRFAWGGVDDYRFDAFEETPEGMLIRIAQPVRIKTDKIPGFARRLVPEQGELVTEFLWRPAGGDNSSGYQARYRFQLGGVPMNVEGGMVLEADGENHAIQRTEVTLSSSVPLVGKKLVSLLAPKVDDALAGDYRQTLRYVQSCS</sequence>
<organism evidence="1 2">
    <name type="scientific">Alcanivorax profundi</name>
    <dbReference type="NCBI Taxonomy" id="2338368"/>
    <lineage>
        <taxon>Bacteria</taxon>
        <taxon>Pseudomonadati</taxon>
        <taxon>Pseudomonadota</taxon>
        <taxon>Gammaproteobacteria</taxon>
        <taxon>Oceanospirillales</taxon>
        <taxon>Alcanivoracaceae</taxon>
        <taxon>Alcanivorax</taxon>
    </lineage>
</organism>
<protein>
    <submittedName>
        <fullName evidence="1">DUF2505 domain-containing protein</fullName>
    </submittedName>
</protein>
<proteinExistence type="predicted"/>
<dbReference type="RefSeq" id="WP_119917607.1">
    <property type="nucleotide sequence ID" value="NZ_CAXGPP010000022.1"/>
</dbReference>
<accession>A0A418Y3S6</accession>
<name>A0A418Y3S6_9GAMM</name>
<dbReference type="EMBL" id="QYYA01000001">
    <property type="protein sequence ID" value="RJG20181.1"/>
    <property type="molecule type" value="Genomic_DNA"/>
</dbReference>
<dbReference type="OrthoDB" id="6076469at2"/>